<dbReference type="Proteomes" id="UP001168098">
    <property type="component" value="Unassembled WGS sequence"/>
</dbReference>
<dbReference type="GO" id="GO:0006952">
    <property type="term" value="P:defense response"/>
    <property type="evidence" value="ECO:0007669"/>
    <property type="project" value="UniProtKB-ARBA"/>
</dbReference>
<dbReference type="FunFam" id="3.80.10.10:FF:000233">
    <property type="entry name" value="Leucine-rich repeat receptor-like protein kinase TDR"/>
    <property type="match status" value="1"/>
</dbReference>
<comment type="caution">
    <text evidence="16">The sequence shown here is derived from an EMBL/GenBank/DDBJ whole genome shotgun (WGS) entry which is preliminary data.</text>
</comment>
<dbReference type="Pfam" id="PF00560">
    <property type="entry name" value="LRR_1"/>
    <property type="match status" value="5"/>
</dbReference>
<dbReference type="InterPro" id="IPR032675">
    <property type="entry name" value="LRR_dom_sf"/>
</dbReference>
<evidence type="ECO:0000256" key="10">
    <source>
        <dbReference type="ARBA" id="ARBA00023170"/>
    </source>
</evidence>
<evidence type="ECO:0000313" key="17">
    <source>
        <dbReference type="Proteomes" id="UP001168098"/>
    </source>
</evidence>
<evidence type="ECO:0000256" key="2">
    <source>
        <dbReference type="ARBA" id="ARBA00009592"/>
    </source>
</evidence>
<dbReference type="Pfam" id="PF13855">
    <property type="entry name" value="LRR_8"/>
    <property type="match status" value="3"/>
</dbReference>
<dbReference type="GO" id="GO:0005886">
    <property type="term" value="C:plasma membrane"/>
    <property type="evidence" value="ECO:0007669"/>
    <property type="project" value="UniProtKB-SubCell"/>
</dbReference>
<dbReference type="Gene3D" id="3.80.10.10">
    <property type="entry name" value="Ribonuclease Inhibitor"/>
    <property type="match status" value="8"/>
</dbReference>
<organism evidence="16 17">
    <name type="scientific">Vitis rotundifolia</name>
    <name type="common">Muscadine grape</name>
    <dbReference type="NCBI Taxonomy" id="103349"/>
    <lineage>
        <taxon>Eukaryota</taxon>
        <taxon>Viridiplantae</taxon>
        <taxon>Streptophyta</taxon>
        <taxon>Embryophyta</taxon>
        <taxon>Tracheophyta</taxon>
        <taxon>Spermatophyta</taxon>
        <taxon>Magnoliopsida</taxon>
        <taxon>eudicotyledons</taxon>
        <taxon>Gunneridae</taxon>
        <taxon>Pentapetalae</taxon>
        <taxon>rosids</taxon>
        <taxon>Vitales</taxon>
        <taxon>Vitaceae</taxon>
        <taxon>Viteae</taxon>
        <taxon>Vitis</taxon>
    </lineage>
</organism>
<keyword evidence="6 13" id="KW-0732">Signal</keyword>
<evidence type="ECO:0000256" key="9">
    <source>
        <dbReference type="ARBA" id="ARBA00023136"/>
    </source>
</evidence>
<feature type="domain" description="Disease resistance R13L4/SHOC-2-like LRR" evidence="15">
    <location>
        <begin position="244"/>
        <end position="370"/>
    </location>
</feature>
<dbReference type="PANTHER" id="PTHR48061:SF46">
    <property type="entry name" value="LEUCINE-RICH REPEAT-CONTAINING N-TERMINAL PLANT-TYPE DOMAIN-CONTAINING PROTEIN"/>
    <property type="match status" value="1"/>
</dbReference>
<reference evidence="16 17" key="1">
    <citation type="journal article" date="2023" name="BMC Biotechnol.">
        <title>Vitis rotundifolia cv Carlos genome sequencing.</title>
        <authorList>
            <person name="Huff M."/>
            <person name="Hulse-Kemp A."/>
            <person name="Scheffler B."/>
            <person name="Youngblood R."/>
            <person name="Simpson S."/>
            <person name="Babiker E."/>
            <person name="Staton M."/>
        </authorList>
    </citation>
    <scope>NUCLEOTIDE SEQUENCE [LARGE SCALE GENOMIC DNA]</scope>
    <source>
        <tissue evidence="16">Leaf</tissue>
    </source>
</reference>
<dbReference type="InterPro" id="IPR055414">
    <property type="entry name" value="LRR_R13L4/SHOC2-like"/>
</dbReference>
<comment type="similarity">
    <text evidence="2">Belongs to the RLP family.</text>
</comment>
<dbReference type="AlphaFoldDB" id="A0AA38YTS0"/>
<sequence>MMSKHLLLCFLFFLSSSQLLSSSFSFSNSTQMCPRHQTLALLHLKQSFSINNSSSYYCDFNGVTSYPKTESWKKGSDCCSWDGVTCDWVTGHVIELDLSCSWLFGTIHSNTTLFLLPHLQRLNLAFNNFSGSSVSAGFGRFSSLTHLNLSESRFSGLISSEISHLSNLVSLDLSWNFDAEFALHGFNSLVQNLTKLQKLHLGGISISSVFPDSLLNRSSLISLDLSSCGLHGRFPDHDIHLPKLEVLELGDNNDLSGNFPRFSENNSLKELYLSSTNFSGELPASIGNLKSLQTLSIYNCEFSGSIPTSIGNLQSLKTLVLFNNKFSGSIPTSIGNLKSLKTLDLSFCEFSGSIPTSIGNLKSLKTLDLSYCEFSGSIPTSIGNLKSLETLDLSNCEFSGSIPTSIGNLKSLETLDLSHCEFSGSIPTSIGNLKSLKSLDLSYCEFSGSIPTSIGNLKSLQSLYLFSNNFNGQLPPSIGNLTNLQDLRFSDNLFNETIPSRLYTLPSLVELDLSHNKLTGPIGEFQFDSLEFIDLSMNELHGLIPSSIFKLENLRHLSLSSNNFSGVLEISNFGKLRNLTVLDLSNNMLSLTTSGNSNSILPNIESLDLSENNISGVWSWNMGRDTLGYLNLSYNLISGFEMLPWKNIVILDLHSNMLQGPLPIPPNSTFFFSVSHNKLSGEISSLICKVSSMRVLDLSNNNLSGMLPHCLGNFSKDLSVLNLRRNRFHGIIPQTFLEGNAIRNLDFNDNQLEGLVPRSLIICRKLEVLDLGNNKINDTFPHWLGTLPKLQVLVLRSNTFHGHIGGSKIKSPFMNLRIIDLAHNDFEGDLPEMYLRSLKAIMNADERNMTRKYMGDNYYQDSVMVTIKGLEIEFVKILKAFTTIDLSSNKFQGEIPESIGNLNSLRGLNLSHNNLTGHIPSSFGNLKLLESLDLSSNKLIGRIPQELTSLTFLEVLNLSQNHLTGFIPRGNQFDTFENDSYNGNSGLCGFPLSKKCTTDETLEPSQEVDAEIEGGFDWKITLMGYGCGLAIGFSLGCLIFSIEKPKWLATMVEENIHKKIKRSKRCTCRRGARRN</sequence>
<dbReference type="FunFam" id="3.80.10.10:FF:000470">
    <property type="entry name" value="LRR receptor-like serine/threonine-protein kinase RPK2"/>
    <property type="match status" value="2"/>
</dbReference>
<dbReference type="Pfam" id="PF23598">
    <property type="entry name" value="LRR_14"/>
    <property type="match status" value="2"/>
</dbReference>
<keyword evidence="5 12" id="KW-0812">Transmembrane</keyword>
<dbReference type="FunFam" id="3.80.10.10:FF:000453">
    <property type="entry name" value="Leucine-rich receptor-like protein kinase family protein"/>
    <property type="match status" value="1"/>
</dbReference>
<dbReference type="PANTHER" id="PTHR48061">
    <property type="entry name" value="LEUCINE-RICH REPEAT RECEPTOR PROTEIN KINASE EMS1-LIKE-RELATED"/>
    <property type="match status" value="1"/>
</dbReference>
<evidence type="ECO:0000256" key="12">
    <source>
        <dbReference type="SAM" id="Phobius"/>
    </source>
</evidence>
<evidence type="ECO:0000256" key="1">
    <source>
        <dbReference type="ARBA" id="ARBA00004251"/>
    </source>
</evidence>
<dbReference type="GO" id="GO:0009791">
    <property type="term" value="P:post-embryonic development"/>
    <property type="evidence" value="ECO:0007669"/>
    <property type="project" value="UniProtKB-ARBA"/>
</dbReference>
<dbReference type="SUPFAM" id="SSF52058">
    <property type="entry name" value="L domain-like"/>
    <property type="match status" value="1"/>
</dbReference>
<accession>A0AA38YTS0</accession>
<evidence type="ECO:0000256" key="11">
    <source>
        <dbReference type="ARBA" id="ARBA00023180"/>
    </source>
</evidence>
<comment type="subcellular location">
    <subcellularLocation>
        <location evidence="1">Cell membrane</location>
        <topology evidence="1">Single-pass type I membrane protein</topology>
    </subcellularLocation>
</comment>
<dbReference type="SMART" id="SM00365">
    <property type="entry name" value="LRR_SD22"/>
    <property type="match status" value="8"/>
</dbReference>
<gene>
    <name evidence="16" type="ORF">PVL29_025080</name>
</gene>
<evidence type="ECO:0000256" key="3">
    <source>
        <dbReference type="ARBA" id="ARBA00022475"/>
    </source>
</evidence>
<evidence type="ECO:0000256" key="7">
    <source>
        <dbReference type="ARBA" id="ARBA00022737"/>
    </source>
</evidence>
<protein>
    <recommendedName>
        <fullName evidence="18">Receptor-like protein 12</fullName>
    </recommendedName>
</protein>
<proteinExistence type="inferred from homology"/>
<dbReference type="InterPro" id="IPR046956">
    <property type="entry name" value="RLP23-like"/>
</dbReference>
<dbReference type="SUPFAM" id="SSF52047">
    <property type="entry name" value="RNI-like"/>
    <property type="match status" value="2"/>
</dbReference>
<dbReference type="EMBL" id="JARBHA010000018">
    <property type="protein sequence ID" value="KAJ9676377.1"/>
    <property type="molecule type" value="Genomic_DNA"/>
</dbReference>
<evidence type="ECO:0000256" key="4">
    <source>
        <dbReference type="ARBA" id="ARBA00022614"/>
    </source>
</evidence>
<feature type="domain" description="Leucine-rich repeat-containing N-terminal plant-type" evidence="14">
    <location>
        <begin position="68"/>
        <end position="87"/>
    </location>
</feature>
<dbReference type="FunFam" id="3.80.10.10:FF:000041">
    <property type="entry name" value="LRR receptor-like serine/threonine-protein kinase ERECTA"/>
    <property type="match status" value="1"/>
</dbReference>
<feature type="domain" description="Leucine-rich repeat-containing N-terminal plant-type" evidence="14">
    <location>
        <begin position="36"/>
        <end position="64"/>
    </location>
</feature>
<evidence type="ECO:0000259" key="15">
    <source>
        <dbReference type="Pfam" id="PF23598"/>
    </source>
</evidence>
<keyword evidence="10" id="KW-0675">Receptor</keyword>
<dbReference type="PRINTS" id="PR00019">
    <property type="entry name" value="LEURICHRPT"/>
</dbReference>
<evidence type="ECO:0000256" key="6">
    <source>
        <dbReference type="ARBA" id="ARBA00022729"/>
    </source>
</evidence>
<evidence type="ECO:0000313" key="16">
    <source>
        <dbReference type="EMBL" id="KAJ9676377.1"/>
    </source>
</evidence>
<evidence type="ECO:0000256" key="13">
    <source>
        <dbReference type="SAM" id="SignalP"/>
    </source>
</evidence>
<keyword evidence="3" id="KW-1003">Cell membrane</keyword>
<keyword evidence="11" id="KW-0325">Glycoprotein</keyword>
<keyword evidence="9 12" id="KW-0472">Membrane</keyword>
<evidence type="ECO:0000256" key="8">
    <source>
        <dbReference type="ARBA" id="ARBA00022989"/>
    </source>
</evidence>
<feature type="domain" description="Disease resistance R13L4/SHOC-2-like LRR" evidence="15">
    <location>
        <begin position="415"/>
        <end position="515"/>
    </location>
</feature>
<dbReference type="InterPro" id="IPR013210">
    <property type="entry name" value="LRR_N_plant-typ"/>
</dbReference>
<name>A0AA38YTS0_VITRO</name>
<keyword evidence="4" id="KW-0433">Leucine-rich repeat</keyword>
<evidence type="ECO:0008006" key="18">
    <source>
        <dbReference type="Google" id="ProtNLM"/>
    </source>
</evidence>
<evidence type="ECO:0000259" key="14">
    <source>
        <dbReference type="Pfam" id="PF08263"/>
    </source>
</evidence>
<dbReference type="GO" id="GO:0051707">
    <property type="term" value="P:response to other organism"/>
    <property type="evidence" value="ECO:0007669"/>
    <property type="project" value="UniProtKB-ARBA"/>
</dbReference>
<feature type="transmembrane region" description="Helical" evidence="12">
    <location>
        <begin position="1022"/>
        <end position="1042"/>
    </location>
</feature>
<dbReference type="Pfam" id="PF08263">
    <property type="entry name" value="LRRNT_2"/>
    <property type="match status" value="2"/>
</dbReference>
<feature type="chain" id="PRO_5041407778" description="Receptor-like protein 12" evidence="13">
    <location>
        <begin position="23"/>
        <end position="1075"/>
    </location>
</feature>
<dbReference type="GO" id="GO:0051606">
    <property type="term" value="P:detection of stimulus"/>
    <property type="evidence" value="ECO:0007669"/>
    <property type="project" value="UniProtKB-ARBA"/>
</dbReference>
<dbReference type="InterPro" id="IPR001611">
    <property type="entry name" value="Leu-rich_rpt"/>
</dbReference>
<dbReference type="SMART" id="SM00369">
    <property type="entry name" value="LRR_TYP"/>
    <property type="match status" value="16"/>
</dbReference>
<feature type="signal peptide" evidence="13">
    <location>
        <begin position="1"/>
        <end position="22"/>
    </location>
</feature>
<keyword evidence="17" id="KW-1185">Reference proteome</keyword>
<dbReference type="InterPro" id="IPR003591">
    <property type="entry name" value="Leu-rich_rpt_typical-subtyp"/>
</dbReference>
<keyword evidence="8 12" id="KW-1133">Transmembrane helix</keyword>
<evidence type="ECO:0000256" key="5">
    <source>
        <dbReference type="ARBA" id="ARBA00022692"/>
    </source>
</evidence>
<keyword evidence="7" id="KW-0677">Repeat</keyword>
<dbReference type="FunFam" id="3.80.10.10:FF:001166">
    <property type="entry name" value="Cf2-like protein"/>
    <property type="match status" value="1"/>
</dbReference>